<dbReference type="PROSITE" id="PS50011">
    <property type="entry name" value="PROTEIN_KINASE_DOM"/>
    <property type="match status" value="1"/>
</dbReference>
<dbReference type="Pfam" id="PF00069">
    <property type="entry name" value="Pkinase"/>
    <property type="match status" value="1"/>
</dbReference>
<feature type="region of interest" description="Disordered" evidence="1">
    <location>
        <begin position="67"/>
        <end position="105"/>
    </location>
</feature>
<dbReference type="PANTHER" id="PTHR44329:SF214">
    <property type="entry name" value="PROTEIN KINASE DOMAIN-CONTAINING PROTEIN"/>
    <property type="match status" value="1"/>
</dbReference>
<evidence type="ECO:0000259" key="2">
    <source>
        <dbReference type="PROSITE" id="PS50011"/>
    </source>
</evidence>
<dbReference type="KEGG" id="halz:E5139_16310"/>
<dbReference type="InterPro" id="IPR000719">
    <property type="entry name" value="Prot_kinase_dom"/>
</dbReference>
<dbReference type="PROSITE" id="PS00107">
    <property type="entry name" value="PROTEIN_KINASE_ATP"/>
    <property type="match status" value="1"/>
</dbReference>
<keyword evidence="3" id="KW-0808">Transferase</keyword>
<dbReference type="InterPro" id="IPR008266">
    <property type="entry name" value="Tyr_kinase_AS"/>
</dbReference>
<evidence type="ECO:0000313" key="3">
    <source>
        <dbReference type="EMBL" id="QCD67211.1"/>
    </source>
</evidence>
<keyword evidence="3" id="KW-0418">Kinase</keyword>
<dbReference type="EMBL" id="CP039376">
    <property type="protein sequence ID" value="QCD67211.1"/>
    <property type="molecule type" value="Genomic_DNA"/>
</dbReference>
<evidence type="ECO:0000313" key="4">
    <source>
        <dbReference type="Proteomes" id="UP000297053"/>
    </source>
</evidence>
<dbReference type="GeneID" id="8409363"/>
<evidence type="ECO:0000256" key="1">
    <source>
        <dbReference type="SAM" id="MobiDB-lite"/>
    </source>
</evidence>
<dbReference type="RefSeq" id="WP_012807460.1">
    <property type="nucleotide sequence ID" value="NZ_CP039376.1"/>
</dbReference>
<dbReference type="InterPro" id="IPR011009">
    <property type="entry name" value="Kinase-like_dom_sf"/>
</dbReference>
<dbReference type="CDD" id="cd14014">
    <property type="entry name" value="STKc_PknB_like"/>
    <property type="match status" value="1"/>
</dbReference>
<geneLocation type="plasmid" evidence="3">
    <name>unnamed1</name>
</geneLocation>
<dbReference type="Gene3D" id="1.10.510.10">
    <property type="entry name" value="Transferase(Phosphotransferase) domain 1"/>
    <property type="match status" value="1"/>
</dbReference>
<dbReference type="InterPro" id="IPR051681">
    <property type="entry name" value="Ser/Thr_Kinases-Pseudokinases"/>
</dbReference>
<dbReference type="GO" id="GO:0005524">
    <property type="term" value="F:ATP binding"/>
    <property type="evidence" value="ECO:0007669"/>
    <property type="project" value="InterPro"/>
</dbReference>
<keyword evidence="3" id="KW-0723">Serine/threonine-protein kinase</keyword>
<dbReference type="PROSITE" id="PS00109">
    <property type="entry name" value="PROTEIN_KINASE_TYR"/>
    <property type="match status" value="1"/>
</dbReference>
<dbReference type="PANTHER" id="PTHR44329">
    <property type="entry name" value="SERINE/THREONINE-PROTEIN KINASE TNNI3K-RELATED"/>
    <property type="match status" value="1"/>
</dbReference>
<dbReference type="InterPro" id="IPR017441">
    <property type="entry name" value="Protein_kinase_ATP_BS"/>
</dbReference>
<dbReference type="SUPFAM" id="SSF56112">
    <property type="entry name" value="Protein kinase-like (PK-like)"/>
    <property type="match status" value="1"/>
</dbReference>
<dbReference type="AlphaFoldDB" id="A0A4D6KMA9"/>
<sequence>MTDDEPPQFVTTTGQFSRDFETTTVESEPVLVHSLEGEGGRAVVGVYSTEIYEGECHLAVGIDEAVSQQTAEPQDPDTAANDEPDTPTTVARPAERVPEPVEPSLPESVTYSELTIGERIGDGGFAEVRAATVESEPDAALAVKRLSDEGTLTGATIDRFVEAGKLWAQCDDHRHVVSVVDWGKVPRPWIAMERLTGGDLRQRLRDADDGLAIDEGLWIASVLAETLADVHHLGVRHFDLRAENVLFAPTPEAAWDLPKIGDWGVAKTQRGGSDPAALDPRYAAPEQFESDRELDHRTDIYQLGAVLYELLTGRVPTATGAEGESVAERSLPTPPSELRPELPSSVDEVVQTALAPAPSERYSRAVYLADALDDLVDDTP</sequence>
<protein>
    <submittedName>
        <fullName evidence="3">Serine/threonine protein kinase</fullName>
    </submittedName>
</protein>
<keyword evidence="3" id="KW-0614">Plasmid</keyword>
<dbReference type="Proteomes" id="UP000297053">
    <property type="component" value="Plasmid unnamed1"/>
</dbReference>
<dbReference type="GO" id="GO:0004674">
    <property type="term" value="F:protein serine/threonine kinase activity"/>
    <property type="evidence" value="ECO:0007669"/>
    <property type="project" value="UniProtKB-KW"/>
</dbReference>
<dbReference type="Gene3D" id="3.30.200.20">
    <property type="entry name" value="Phosphorylase Kinase, domain 1"/>
    <property type="match status" value="1"/>
</dbReference>
<gene>
    <name evidence="3" type="ORF">E5139_16310</name>
</gene>
<reference evidence="3 4" key="2">
    <citation type="submission" date="2019-04" db="EMBL/GenBank/DDBJ databases">
        <authorList>
            <person name="Yang S."/>
            <person name="Wei W."/>
        </authorList>
    </citation>
    <scope>NUCLEOTIDE SEQUENCE [LARGE SCALE GENOMIC DNA]</scope>
    <source>
        <strain evidence="4">ZP60</strain>
        <plasmid evidence="3 4">unnamed1</plasmid>
    </source>
</reference>
<feature type="domain" description="Protein kinase" evidence="2">
    <location>
        <begin position="114"/>
        <end position="376"/>
    </location>
</feature>
<name>A0A4D6KMA9_9EURY</name>
<feature type="region of interest" description="Disordered" evidence="1">
    <location>
        <begin position="319"/>
        <end position="344"/>
    </location>
</feature>
<organism evidence="3 4">
    <name type="scientific">Halomicrobium mukohataei</name>
    <dbReference type="NCBI Taxonomy" id="57705"/>
    <lineage>
        <taxon>Archaea</taxon>
        <taxon>Methanobacteriati</taxon>
        <taxon>Methanobacteriota</taxon>
        <taxon>Stenosarchaea group</taxon>
        <taxon>Halobacteria</taxon>
        <taxon>Halobacteriales</taxon>
        <taxon>Haloarculaceae</taxon>
        <taxon>Halomicrobium</taxon>
    </lineage>
</organism>
<accession>A0A4D6KMA9</accession>
<proteinExistence type="predicted"/>
<reference evidence="3 4" key="1">
    <citation type="submission" date="2019-04" db="EMBL/GenBank/DDBJ databases">
        <title>Complete genome sequence of Arthrobacter sp. ZXY-2 associated with effective atrazine degradation and salt adaptation.</title>
        <authorList>
            <person name="Zhao X."/>
        </authorList>
    </citation>
    <scope>NUCLEOTIDE SEQUENCE [LARGE SCALE GENOMIC DNA]</scope>
    <source>
        <strain evidence="4">ZP60</strain>
        <plasmid evidence="3 4">unnamed1</plasmid>
    </source>
</reference>